<organism evidence="5 6">
    <name type="scientific">Candidatus Vogelbacteria bacterium CG10_big_fil_rev_8_21_14_0_10_49_38</name>
    <dbReference type="NCBI Taxonomy" id="1975043"/>
    <lineage>
        <taxon>Bacteria</taxon>
        <taxon>Candidatus Vogeliibacteriota</taxon>
    </lineage>
</organism>
<feature type="domain" description="SHSP" evidence="3">
    <location>
        <begin position="54"/>
        <end position="167"/>
    </location>
</feature>
<dbReference type="Proteomes" id="UP000230431">
    <property type="component" value="Unassembled WGS sequence"/>
</dbReference>
<sequence>MKTEIQKRDNQNQALSRRDDFASPFSLIDRFFDDSVWDPFNMMTPSLWRSRGLGNVSTTFPKVDVEETNNEIKVTANVPGIDPKDINVEVGDDYLSLSGKIDKETKNEKNGKVYRYEREYGEFRREFSLPARVNKNSIIAKSKNGVLTITLPKSEEEMKKRVKIDIE</sequence>
<proteinExistence type="inferred from homology"/>
<dbReference type="Pfam" id="PF00011">
    <property type="entry name" value="HSP20"/>
    <property type="match status" value="1"/>
</dbReference>
<dbReference type="PROSITE" id="PS51203">
    <property type="entry name" value="CS"/>
    <property type="match status" value="1"/>
</dbReference>
<dbReference type="InterPro" id="IPR007052">
    <property type="entry name" value="CS_dom"/>
</dbReference>
<reference evidence="5 6" key="1">
    <citation type="submission" date="2017-09" db="EMBL/GenBank/DDBJ databases">
        <title>Depth-based differentiation of microbial function through sediment-hosted aquifers and enrichment of novel symbionts in the deep terrestrial subsurface.</title>
        <authorList>
            <person name="Probst A.J."/>
            <person name="Ladd B."/>
            <person name="Jarett J.K."/>
            <person name="Geller-Mcgrath D.E."/>
            <person name="Sieber C.M."/>
            <person name="Emerson J.B."/>
            <person name="Anantharaman K."/>
            <person name="Thomas B.C."/>
            <person name="Malmstrom R."/>
            <person name="Stieglmeier M."/>
            <person name="Klingl A."/>
            <person name="Woyke T."/>
            <person name="Ryan C.M."/>
            <person name="Banfield J.F."/>
        </authorList>
    </citation>
    <scope>NUCLEOTIDE SEQUENCE [LARGE SCALE GENOMIC DNA]</scope>
    <source>
        <strain evidence="5">CG10_big_fil_rev_8_21_14_0_10_49_38</strain>
    </source>
</reference>
<dbReference type="CDD" id="cd06464">
    <property type="entry name" value="ACD_sHsps-like"/>
    <property type="match status" value="1"/>
</dbReference>
<dbReference type="AlphaFoldDB" id="A0A2H0RID6"/>
<dbReference type="InterPro" id="IPR008978">
    <property type="entry name" value="HSP20-like_chaperone"/>
</dbReference>
<dbReference type="EMBL" id="PCYK01000028">
    <property type="protein sequence ID" value="PIR45794.1"/>
    <property type="molecule type" value="Genomic_DNA"/>
</dbReference>
<dbReference type="PROSITE" id="PS01031">
    <property type="entry name" value="SHSP"/>
    <property type="match status" value="1"/>
</dbReference>
<evidence type="ECO:0000259" key="4">
    <source>
        <dbReference type="PROSITE" id="PS51203"/>
    </source>
</evidence>
<protein>
    <submittedName>
        <fullName evidence="5">Uncharacterized protein</fullName>
    </submittedName>
</protein>
<feature type="domain" description="CS" evidence="4">
    <location>
        <begin position="58"/>
        <end position="163"/>
    </location>
</feature>
<evidence type="ECO:0000313" key="5">
    <source>
        <dbReference type="EMBL" id="PIR45794.1"/>
    </source>
</evidence>
<comment type="similarity">
    <text evidence="1 2">Belongs to the small heat shock protein (HSP20) family.</text>
</comment>
<gene>
    <name evidence="5" type="ORF">COV08_03140</name>
</gene>
<evidence type="ECO:0000313" key="6">
    <source>
        <dbReference type="Proteomes" id="UP000230431"/>
    </source>
</evidence>
<accession>A0A2H0RID6</accession>
<evidence type="ECO:0000256" key="1">
    <source>
        <dbReference type="PROSITE-ProRule" id="PRU00285"/>
    </source>
</evidence>
<evidence type="ECO:0000256" key="2">
    <source>
        <dbReference type="RuleBase" id="RU003616"/>
    </source>
</evidence>
<comment type="caution">
    <text evidence="5">The sequence shown here is derived from an EMBL/GenBank/DDBJ whole genome shotgun (WGS) entry which is preliminary data.</text>
</comment>
<dbReference type="PANTHER" id="PTHR11527">
    <property type="entry name" value="HEAT-SHOCK PROTEIN 20 FAMILY MEMBER"/>
    <property type="match status" value="1"/>
</dbReference>
<dbReference type="SUPFAM" id="SSF49764">
    <property type="entry name" value="HSP20-like chaperones"/>
    <property type="match status" value="1"/>
</dbReference>
<dbReference type="Gene3D" id="2.60.40.790">
    <property type="match status" value="1"/>
</dbReference>
<dbReference type="InterPro" id="IPR002068">
    <property type="entry name" value="A-crystallin/Hsp20_dom"/>
</dbReference>
<evidence type="ECO:0000259" key="3">
    <source>
        <dbReference type="PROSITE" id="PS01031"/>
    </source>
</evidence>
<dbReference type="InterPro" id="IPR031107">
    <property type="entry name" value="Small_HSP"/>
</dbReference>
<name>A0A2H0RID6_9BACT</name>